<gene>
    <name evidence="9" type="ORF">CUN51_00695</name>
</gene>
<evidence type="ECO:0000313" key="10">
    <source>
        <dbReference type="Proteomes" id="UP000228921"/>
    </source>
</evidence>
<dbReference type="Proteomes" id="UP000228921">
    <property type="component" value="Unassembled WGS sequence"/>
</dbReference>
<evidence type="ECO:0000256" key="7">
    <source>
        <dbReference type="RuleBase" id="RU363032"/>
    </source>
</evidence>
<proteinExistence type="inferred from homology"/>
<evidence type="ECO:0000256" key="3">
    <source>
        <dbReference type="ARBA" id="ARBA00022475"/>
    </source>
</evidence>
<dbReference type="Pfam" id="PF00528">
    <property type="entry name" value="BPD_transp_1"/>
    <property type="match status" value="1"/>
</dbReference>
<evidence type="ECO:0000256" key="2">
    <source>
        <dbReference type="ARBA" id="ARBA00022448"/>
    </source>
</evidence>
<keyword evidence="5 7" id="KW-1133">Transmembrane helix</keyword>
<evidence type="ECO:0000256" key="4">
    <source>
        <dbReference type="ARBA" id="ARBA00022692"/>
    </source>
</evidence>
<feature type="transmembrane region" description="Helical" evidence="7">
    <location>
        <begin position="28"/>
        <end position="51"/>
    </location>
</feature>
<keyword evidence="6 7" id="KW-0472">Membrane</keyword>
<keyword evidence="2 7" id="KW-0813">Transport</keyword>
<dbReference type="EMBL" id="PGTK01000001">
    <property type="protein sequence ID" value="PJF32179.1"/>
    <property type="molecule type" value="Genomic_DNA"/>
</dbReference>
<evidence type="ECO:0000256" key="1">
    <source>
        <dbReference type="ARBA" id="ARBA00004651"/>
    </source>
</evidence>
<name>A0A2M8P3Q9_9CHLR</name>
<dbReference type="InterPro" id="IPR035906">
    <property type="entry name" value="MetI-like_sf"/>
</dbReference>
<evidence type="ECO:0000259" key="8">
    <source>
        <dbReference type="PROSITE" id="PS50928"/>
    </source>
</evidence>
<dbReference type="GO" id="GO:0005886">
    <property type="term" value="C:plasma membrane"/>
    <property type="evidence" value="ECO:0007669"/>
    <property type="project" value="UniProtKB-SubCell"/>
</dbReference>
<feature type="domain" description="ABC transmembrane type-1" evidence="8">
    <location>
        <begin position="95"/>
        <end position="285"/>
    </location>
</feature>
<dbReference type="Pfam" id="PF12911">
    <property type="entry name" value="OppC_N"/>
    <property type="match status" value="1"/>
</dbReference>
<dbReference type="AlphaFoldDB" id="A0A2M8P3Q9"/>
<evidence type="ECO:0000256" key="5">
    <source>
        <dbReference type="ARBA" id="ARBA00022989"/>
    </source>
</evidence>
<comment type="subcellular location">
    <subcellularLocation>
        <location evidence="1 7">Cell membrane</location>
        <topology evidence="1 7">Multi-pass membrane protein</topology>
    </subcellularLocation>
</comment>
<dbReference type="CDD" id="cd06261">
    <property type="entry name" value="TM_PBP2"/>
    <property type="match status" value="1"/>
</dbReference>
<dbReference type="InterPro" id="IPR050366">
    <property type="entry name" value="BP-dependent_transpt_permease"/>
</dbReference>
<sequence length="297" mass="31950">MTSKSAVLQSNALKVKRRGLWRDAARRFFANPLAVIGMVLVGVAVTCALFAPILAPYEPNWGDIGRLYVKPPSPEHPFGTDDVGRDILSRVIYGAQISLKIALLSQGLGVLLGTMLGLIAGYYGGLPDSLIMRFVDVFMAFPLLIIAIALVAVLGSGEGNLILGLAAVIWPGVARLVRGQVLMLKETEYVAAARLIGVRDIGIMLRHILPNLLTPLIVFATLGIANVILAEAALSFLGLGTADLTTPSWGKMLSESRAFIRSAWWMPFYPGLTIFLVVLGFNLLGDGLRDALDVRSR</sequence>
<feature type="transmembrane region" description="Helical" evidence="7">
    <location>
        <begin position="161"/>
        <end position="177"/>
    </location>
</feature>
<keyword evidence="3" id="KW-1003">Cell membrane</keyword>
<evidence type="ECO:0000256" key="6">
    <source>
        <dbReference type="ARBA" id="ARBA00023136"/>
    </source>
</evidence>
<protein>
    <recommendedName>
        <fullName evidence="8">ABC transmembrane type-1 domain-containing protein</fullName>
    </recommendedName>
</protein>
<dbReference type="InterPro" id="IPR025966">
    <property type="entry name" value="OppC_N"/>
</dbReference>
<dbReference type="PANTHER" id="PTHR43386">
    <property type="entry name" value="OLIGOPEPTIDE TRANSPORT SYSTEM PERMEASE PROTEIN APPC"/>
    <property type="match status" value="1"/>
</dbReference>
<dbReference type="SUPFAM" id="SSF161098">
    <property type="entry name" value="MetI-like"/>
    <property type="match status" value="1"/>
</dbReference>
<comment type="similarity">
    <text evidence="7">Belongs to the binding-protein-dependent transport system permease family.</text>
</comment>
<dbReference type="Gene3D" id="1.10.3720.10">
    <property type="entry name" value="MetI-like"/>
    <property type="match status" value="1"/>
</dbReference>
<reference evidence="9 10" key="1">
    <citation type="submission" date="2017-11" db="EMBL/GenBank/DDBJ databases">
        <title>Evolution of Phototrophy in the Chloroflexi Phylum Driven by Horizontal Gene Transfer.</title>
        <authorList>
            <person name="Ward L.M."/>
            <person name="Hemp J."/>
            <person name="Shih P.M."/>
            <person name="Mcglynn S.E."/>
            <person name="Fischer W."/>
        </authorList>
    </citation>
    <scope>NUCLEOTIDE SEQUENCE [LARGE SCALE GENOMIC DNA]</scope>
    <source>
        <strain evidence="9">CP2_2F</strain>
    </source>
</reference>
<organism evidence="9 10">
    <name type="scientific">Candidatus Thermofonsia Clade 1 bacterium</name>
    <dbReference type="NCBI Taxonomy" id="2364210"/>
    <lineage>
        <taxon>Bacteria</taxon>
        <taxon>Bacillati</taxon>
        <taxon>Chloroflexota</taxon>
        <taxon>Candidatus Thermofontia</taxon>
        <taxon>Candidatus Thermofonsia Clade 1</taxon>
    </lineage>
</organism>
<dbReference type="GO" id="GO:0055085">
    <property type="term" value="P:transmembrane transport"/>
    <property type="evidence" value="ECO:0007669"/>
    <property type="project" value="InterPro"/>
</dbReference>
<dbReference type="PANTHER" id="PTHR43386:SF1">
    <property type="entry name" value="D,D-DIPEPTIDE TRANSPORT SYSTEM PERMEASE PROTEIN DDPC-RELATED"/>
    <property type="match status" value="1"/>
</dbReference>
<keyword evidence="4 7" id="KW-0812">Transmembrane</keyword>
<comment type="caution">
    <text evidence="9">The sequence shown here is derived from an EMBL/GenBank/DDBJ whole genome shotgun (WGS) entry which is preliminary data.</text>
</comment>
<dbReference type="InterPro" id="IPR000515">
    <property type="entry name" value="MetI-like"/>
</dbReference>
<feature type="transmembrane region" description="Helical" evidence="7">
    <location>
        <begin position="263"/>
        <end position="284"/>
    </location>
</feature>
<evidence type="ECO:0000313" key="9">
    <source>
        <dbReference type="EMBL" id="PJF32179.1"/>
    </source>
</evidence>
<dbReference type="PROSITE" id="PS50928">
    <property type="entry name" value="ABC_TM1"/>
    <property type="match status" value="1"/>
</dbReference>
<accession>A0A2M8P3Q9</accession>
<feature type="transmembrane region" description="Helical" evidence="7">
    <location>
        <begin position="215"/>
        <end position="242"/>
    </location>
</feature>
<feature type="transmembrane region" description="Helical" evidence="7">
    <location>
        <begin position="135"/>
        <end position="155"/>
    </location>
</feature>
<feature type="transmembrane region" description="Helical" evidence="7">
    <location>
        <begin position="101"/>
        <end position="123"/>
    </location>
</feature>